<proteinExistence type="predicted"/>
<dbReference type="Proteomes" id="UP000467840">
    <property type="component" value="Chromosome 6"/>
</dbReference>
<gene>
    <name evidence="1" type="ORF">GH714_023774</name>
    <name evidence="2" type="ORF">GH714_023939</name>
</gene>
<dbReference type="EMBL" id="JAAGAX010000004">
    <property type="protein sequence ID" value="KAF2317513.1"/>
    <property type="molecule type" value="Genomic_DNA"/>
</dbReference>
<sequence length="195" mass="21701">MASTSDLEALPTNKMSSANRRWDKASCAPSIISNGVVKVLLSNGSLQIYTKQVKAAELMLENPGKFICDFNSLKIGQRIYGLSADEELERRQLYFVLPMDLLYSVLTQEEMASLSCRATKAFKNNNLAKIFPVLSEFCIFPTASEIKTIDHIASSSTSCTDDIEDDDDQPKLVERYSKQGSWKPALETIVETPSM</sequence>
<name>A0A6A6MYP6_HEVBR</name>
<dbReference type="Pfam" id="PF14009">
    <property type="entry name" value="PADRE"/>
    <property type="match status" value="1"/>
</dbReference>
<keyword evidence="3" id="KW-1185">Reference proteome</keyword>
<dbReference type="InterPro" id="IPR025322">
    <property type="entry name" value="PADRE_dom"/>
</dbReference>
<organism evidence="2 3">
    <name type="scientific">Hevea brasiliensis</name>
    <name type="common">Para rubber tree</name>
    <name type="synonym">Siphonia brasiliensis</name>
    <dbReference type="NCBI Taxonomy" id="3981"/>
    <lineage>
        <taxon>Eukaryota</taxon>
        <taxon>Viridiplantae</taxon>
        <taxon>Streptophyta</taxon>
        <taxon>Embryophyta</taxon>
        <taxon>Tracheophyta</taxon>
        <taxon>Spermatophyta</taxon>
        <taxon>Magnoliopsida</taxon>
        <taxon>eudicotyledons</taxon>
        <taxon>Gunneridae</taxon>
        <taxon>Pentapetalae</taxon>
        <taxon>rosids</taxon>
        <taxon>fabids</taxon>
        <taxon>Malpighiales</taxon>
        <taxon>Euphorbiaceae</taxon>
        <taxon>Crotonoideae</taxon>
        <taxon>Micrandreae</taxon>
        <taxon>Hevea</taxon>
    </lineage>
</organism>
<reference evidence="2 3" key="1">
    <citation type="journal article" date="2020" name="Mol. Plant">
        <title>The Chromosome-Based Rubber Tree Genome Provides New Insights into Spurge Genome Evolution and Rubber Biosynthesis.</title>
        <authorList>
            <person name="Liu J."/>
            <person name="Shi C."/>
            <person name="Shi C.C."/>
            <person name="Li W."/>
            <person name="Zhang Q.J."/>
            <person name="Zhang Y."/>
            <person name="Li K."/>
            <person name="Lu H.F."/>
            <person name="Shi C."/>
            <person name="Zhu S.T."/>
            <person name="Xiao Z.Y."/>
            <person name="Nan H."/>
            <person name="Yue Y."/>
            <person name="Zhu X.G."/>
            <person name="Wu Y."/>
            <person name="Hong X.N."/>
            <person name="Fan G.Y."/>
            <person name="Tong Y."/>
            <person name="Zhang D."/>
            <person name="Mao C.L."/>
            <person name="Liu Y.L."/>
            <person name="Hao S.J."/>
            <person name="Liu W.Q."/>
            <person name="Lv M.Q."/>
            <person name="Zhang H.B."/>
            <person name="Liu Y."/>
            <person name="Hu-Tang G.R."/>
            <person name="Wang J.P."/>
            <person name="Wang J.H."/>
            <person name="Sun Y.H."/>
            <person name="Ni S.B."/>
            <person name="Chen W.B."/>
            <person name="Zhang X.C."/>
            <person name="Jiao Y.N."/>
            <person name="Eichler E.E."/>
            <person name="Li G.H."/>
            <person name="Liu X."/>
            <person name="Gao L.Z."/>
        </authorList>
    </citation>
    <scope>NUCLEOTIDE SEQUENCE [LARGE SCALE GENOMIC DNA]</scope>
    <source>
        <strain evidence="3">cv. GT1</strain>
        <tissue evidence="2">Leaf</tissue>
    </source>
</reference>
<comment type="caution">
    <text evidence="2">The sequence shown here is derived from an EMBL/GenBank/DDBJ whole genome shotgun (WGS) entry which is preliminary data.</text>
</comment>
<accession>A0A6A6MYP6</accession>
<dbReference type="EMBL" id="JAAGAX010000004">
    <property type="protein sequence ID" value="KAF2317526.1"/>
    <property type="molecule type" value="Genomic_DNA"/>
</dbReference>
<dbReference type="AlphaFoldDB" id="A0A6A6MYP6"/>
<dbReference type="PANTHER" id="PTHR33052">
    <property type="entry name" value="DUF4228 DOMAIN PROTEIN-RELATED"/>
    <property type="match status" value="1"/>
</dbReference>
<evidence type="ECO:0000313" key="2">
    <source>
        <dbReference type="EMBL" id="KAF2317526.1"/>
    </source>
</evidence>
<evidence type="ECO:0000313" key="3">
    <source>
        <dbReference type="Proteomes" id="UP000467840"/>
    </source>
</evidence>
<evidence type="ECO:0000313" key="1">
    <source>
        <dbReference type="EMBL" id="KAF2317513.1"/>
    </source>
</evidence>
<protein>
    <submittedName>
        <fullName evidence="2">Uncharacterized protein</fullName>
    </submittedName>
</protein>